<keyword evidence="2" id="KW-1185">Reference proteome</keyword>
<gene>
    <name evidence="1" type="ORF">HaLaN_14560</name>
</gene>
<comment type="caution">
    <text evidence="1">The sequence shown here is derived from an EMBL/GenBank/DDBJ whole genome shotgun (WGS) entry which is preliminary data.</text>
</comment>
<accession>A0A699ZGA9</accession>
<protein>
    <submittedName>
        <fullName evidence="1">Uncharacterized protein</fullName>
    </submittedName>
</protein>
<evidence type="ECO:0000313" key="2">
    <source>
        <dbReference type="Proteomes" id="UP000485058"/>
    </source>
</evidence>
<evidence type="ECO:0000313" key="1">
    <source>
        <dbReference type="EMBL" id="GFH17848.1"/>
    </source>
</evidence>
<dbReference type="EMBL" id="BLLF01001212">
    <property type="protein sequence ID" value="GFH17848.1"/>
    <property type="molecule type" value="Genomic_DNA"/>
</dbReference>
<name>A0A699ZGA9_HAELA</name>
<sequence>MADARDHELTRRQELVELLTYRCHAATDKLRDLR</sequence>
<feature type="non-terminal residue" evidence="1">
    <location>
        <position position="1"/>
    </location>
</feature>
<proteinExistence type="predicted"/>
<reference evidence="1 2" key="1">
    <citation type="submission" date="2020-02" db="EMBL/GenBank/DDBJ databases">
        <title>Draft genome sequence of Haematococcus lacustris strain NIES-144.</title>
        <authorList>
            <person name="Morimoto D."/>
            <person name="Nakagawa S."/>
            <person name="Yoshida T."/>
            <person name="Sawayama S."/>
        </authorList>
    </citation>
    <scope>NUCLEOTIDE SEQUENCE [LARGE SCALE GENOMIC DNA]</scope>
    <source>
        <strain evidence="1 2">NIES-144</strain>
    </source>
</reference>
<dbReference type="Proteomes" id="UP000485058">
    <property type="component" value="Unassembled WGS sequence"/>
</dbReference>
<feature type="non-terminal residue" evidence="1">
    <location>
        <position position="34"/>
    </location>
</feature>
<organism evidence="1 2">
    <name type="scientific">Haematococcus lacustris</name>
    <name type="common">Green alga</name>
    <name type="synonym">Haematococcus pluvialis</name>
    <dbReference type="NCBI Taxonomy" id="44745"/>
    <lineage>
        <taxon>Eukaryota</taxon>
        <taxon>Viridiplantae</taxon>
        <taxon>Chlorophyta</taxon>
        <taxon>core chlorophytes</taxon>
        <taxon>Chlorophyceae</taxon>
        <taxon>CS clade</taxon>
        <taxon>Chlamydomonadales</taxon>
        <taxon>Haematococcaceae</taxon>
        <taxon>Haematococcus</taxon>
    </lineage>
</organism>
<dbReference type="AlphaFoldDB" id="A0A699ZGA9"/>